<gene>
    <name evidence="1" type="ORF">GNT65_19320</name>
</gene>
<comment type="caution">
    <text evidence="1">The sequence shown here is derived from an EMBL/GenBank/DDBJ whole genome shotgun (WGS) entry which is preliminary data.</text>
</comment>
<accession>A0A6L7I3D6</accession>
<dbReference type="AlphaFoldDB" id="A0A6L7I3D6"/>
<dbReference type="Proteomes" id="UP000474778">
    <property type="component" value="Unassembled WGS sequence"/>
</dbReference>
<dbReference type="PANTHER" id="PTHR38978:SF2">
    <property type="entry name" value="DUF2787 DOMAIN-CONTAINING PROTEIN"/>
    <property type="match status" value="1"/>
</dbReference>
<keyword evidence="2" id="KW-1185">Reference proteome</keyword>
<dbReference type="Gene3D" id="3.10.450.430">
    <property type="entry name" value="Protein of unknown function DUF2787"/>
    <property type="match status" value="1"/>
</dbReference>
<evidence type="ECO:0000313" key="1">
    <source>
        <dbReference type="EMBL" id="MXR70810.1"/>
    </source>
</evidence>
<evidence type="ECO:0000313" key="2">
    <source>
        <dbReference type="Proteomes" id="UP000474778"/>
    </source>
</evidence>
<dbReference type="InterPro" id="IPR021248">
    <property type="entry name" value="DUF2787"/>
</dbReference>
<dbReference type="EMBL" id="WRPA01000025">
    <property type="protein sequence ID" value="MXR70810.1"/>
    <property type="molecule type" value="Genomic_DNA"/>
</dbReference>
<dbReference type="Pfam" id="PF10980">
    <property type="entry name" value="DUF2787"/>
    <property type="match status" value="1"/>
</dbReference>
<sequence length="125" mass="14354">MLVAQLMALLAEKPPATLQTGVTLNFRAPDYSPESGGIHPVEIRIEPCPTNSDWHICYITDFGYFGRPYPELEKDIDFNFTTGQGYQAFVGIHPLRNFSGIYRIWEANFRSYLNNDTFQITITWD</sequence>
<proteinExistence type="predicted"/>
<dbReference type="PANTHER" id="PTHR38978">
    <property type="entry name" value="DUF2787 DOMAIN-CONTAINING PROTEIN"/>
    <property type="match status" value="1"/>
</dbReference>
<protein>
    <submittedName>
        <fullName evidence="1">DUF2787 domain-containing protein</fullName>
    </submittedName>
</protein>
<reference evidence="1 2" key="1">
    <citation type="submission" date="2019-12" db="EMBL/GenBank/DDBJ databases">
        <title>Shewanella insulae sp. nov., isolated from a tidal flat.</title>
        <authorList>
            <person name="Yoon J.-H."/>
        </authorList>
    </citation>
    <scope>NUCLEOTIDE SEQUENCE [LARGE SCALE GENOMIC DNA]</scope>
    <source>
        <strain evidence="1 2">JBTF-M18</strain>
    </source>
</reference>
<name>A0A6L7I3D6_9GAMM</name>
<organism evidence="1 2">
    <name type="scientific">Shewanella insulae</name>
    <dbReference type="NCBI Taxonomy" id="2681496"/>
    <lineage>
        <taxon>Bacteria</taxon>
        <taxon>Pseudomonadati</taxon>
        <taxon>Pseudomonadota</taxon>
        <taxon>Gammaproteobacteria</taxon>
        <taxon>Alteromonadales</taxon>
        <taxon>Shewanellaceae</taxon>
        <taxon>Shewanella</taxon>
    </lineage>
</organism>